<dbReference type="RefSeq" id="WP_127709917.1">
    <property type="nucleotide sequence ID" value="NZ_SACO01000009.1"/>
</dbReference>
<dbReference type="Pfam" id="PF00535">
    <property type="entry name" value="Glycos_transf_2"/>
    <property type="match status" value="1"/>
</dbReference>
<reference evidence="5 6" key="1">
    <citation type="submission" date="2019-01" db="EMBL/GenBank/DDBJ databases">
        <authorList>
            <person name="Chen W.-M."/>
        </authorList>
    </citation>
    <scope>NUCLEOTIDE SEQUENCE [LARGE SCALE GENOMIC DNA]</scope>
    <source>
        <strain evidence="5 6">FSY-9</strain>
    </source>
</reference>
<evidence type="ECO:0000313" key="5">
    <source>
        <dbReference type="EMBL" id="RVU04261.1"/>
    </source>
</evidence>
<dbReference type="SUPFAM" id="SSF53448">
    <property type="entry name" value="Nucleotide-diphospho-sugar transferases"/>
    <property type="match status" value="1"/>
</dbReference>
<keyword evidence="3 5" id="KW-0808">Transferase</keyword>
<dbReference type="GO" id="GO:0016757">
    <property type="term" value="F:glycosyltransferase activity"/>
    <property type="evidence" value="ECO:0007669"/>
    <property type="project" value="UniProtKB-KW"/>
</dbReference>
<dbReference type="Gene3D" id="3.90.550.10">
    <property type="entry name" value="Spore Coat Polysaccharide Biosynthesis Protein SpsA, Chain A"/>
    <property type="match status" value="1"/>
</dbReference>
<organism evidence="5 6">
    <name type="scientific">Novosphingobium umbonatum</name>
    <dbReference type="NCBI Taxonomy" id="1908524"/>
    <lineage>
        <taxon>Bacteria</taxon>
        <taxon>Pseudomonadati</taxon>
        <taxon>Pseudomonadota</taxon>
        <taxon>Alphaproteobacteria</taxon>
        <taxon>Sphingomonadales</taxon>
        <taxon>Sphingomonadaceae</taxon>
        <taxon>Novosphingobium</taxon>
    </lineage>
</organism>
<evidence type="ECO:0000256" key="1">
    <source>
        <dbReference type="ARBA" id="ARBA00006739"/>
    </source>
</evidence>
<sequence length="279" mass="31462">MKPSQPPPRIAVLATVFNRREVTLRRLHDLREAAKGLDYRVYLVDDACPQGTGDAVRASFAEVTVIDGTGNLWWNGGMRTAWTRAIEDKPDYYLWWNDDLMFAPGSIAAMFEFHHQKEREYGPKVITVGKVADPDTGAITYGAMVRARGLSRLRFQLAPDDGQPCATMNGNAVIVPASAVEDIGIHSPHYAHSTGDIDYGLRANLAGYRLFQTMDVVGTTPFNIAFELGQSKLNWANRRFIFGHPKGVPWREWLHFCRRFGGPLWPVNFLYRYIKMALS</sequence>
<accession>A0A3S2UT57</accession>
<comment type="similarity">
    <text evidence="1">Belongs to the glycosyltransferase 2 family.</text>
</comment>
<gene>
    <name evidence="5" type="ORF">EOE18_12245</name>
</gene>
<dbReference type="PANTHER" id="PTHR43179:SF12">
    <property type="entry name" value="GALACTOFURANOSYLTRANSFERASE GLFT2"/>
    <property type="match status" value="1"/>
</dbReference>
<name>A0A3S2UT57_9SPHN</name>
<keyword evidence="6" id="KW-1185">Reference proteome</keyword>
<evidence type="ECO:0000256" key="2">
    <source>
        <dbReference type="ARBA" id="ARBA00022676"/>
    </source>
</evidence>
<dbReference type="InterPro" id="IPR001173">
    <property type="entry name" value="Glyco_trans_2-like"/>
</dbReference>
<feature type="domain" description="Glycosyltransferase 2-like" evidence="4">
    <location>
        <begin position="13"/>
        <end position="161"/>
    </location>
</feature>
<proteinExistence type="inferred from homology"/>
<protein>
    <submittedName>
        <fullName evidence="5">Glycosyltransferase family 2 protein</fullName>
    </submittedName>
</protein>
<evidence type="ECO:0000256" key="3">
    <source>
        <dbReference type="ARBA" id="ARBA00022679"/>
    </source>
</evidence>
<dbReference type="InterPro" id="IPR029044">
    <property type="entry name" value="Nucleotide-diphossugar_trans"/>
</dbReference>
<evidence type="ECO:0000313" key="6">
    <source>
        <dbReference type="Proteomes" id="UP000282837"/>
    </source>
</evidence>
<dbReference type="Proteomes" id="UP000282837">
    <property type="component" value="Unassembled WGS sequence"/>
</dbReference>
<dbReference type="EMBL" id="SACO01000009">
    <property type="protein sequence ID" value="RVU04261.1"/>
    <property type="molecule type" value="Genomic_DNA"/>
</dbReference>
<dbReference type="AlphaFoldDB" id="A0A3S2UT57"/>
<dbReference type="PANTHER" id="PTHR43179">
    <property type="entry name" value="RHAMNOSYLTRANSFERASE WBBL"/>
    <property type="match status" value="1"/>
</dbReference>
<dbReference type="OrthoDB" id="9806525at2"/>
<keyword evidence="2" id="KW-0328">Glycosyltransferase</keyword>
<comment type="caution">
    <text evidence="5">The sequence shown here is derived from an EMBL/GenBank/DDBJ whole genome shotgun (WGS) entry which is preliminary data.</text>
</comment>
<evidence type="ECO:0000259" key="4">
    <source>
        <dbReference type="Pfam" id="PF00535"/>
    </source>
</evidence>